<dbReference type="InterPro" id="IPR001647">
    <property type="entry name" value="HTH_TetR"/>
</dbReference>
<feature type="DNA-binding region" description="H-T-H motif" evidence="2">
    <location>
        <begin position="66"/>
        <end position="85"/>
    </location>
</feature>
<accession>A0A285PE47</accession>
<proteinExistence type="predicted"/>
<evidence type="ECO:0000259" key="3">
    <source>
        <dbReference type="PROSITE" id="PS50977"/>
    </source>
</evidence>
<dbReference type="GO" id="GO:0003677">
    <property type="term" value="F:DNA binding"/>
    <property type="evidence" value="ECO:0007669"/>
    <property type="project" value="UniProtKB-UniRule"/>
</dbReference>
<dbReference type="SUPFAM" id="SSF48498">
    <property type="entry name" value="Tetracyclin repressor-like, C-terminal domain"/>
    <property type="match status" value="1"/>
</dbReference>
<dbReference type="EMBL" id="OBEL01000003">
    <property type="protein sequence ID" value="SNZ19999.1"/>
    <property type="molecule type" value="Genomic_DNA"/>
</dbReference>
<gene>
    <name evidence="4" type="ORF">SAMN06265368_3095</name>
</gene>
<dbReference type="PANTHER" id="PTHR43479">
    <property type="entry name" value="ACREF/ENVCD OPERON REPRESSOR-RELATED"/>
    <property type="match status" value="1"/>
</dbReference>
<dbReference type="PANTHER" id="PTHR43479:SF11">
    <property type="entry name" value="ACREF_ENVCD OPERON REPRESSOR-RELATED"/>
    <property type="match status" value="1"/>
</dbReference>
<dbReference type="OrthoDB" id="9808189at2"/>
<evidence type="ECO:0000313" key="5">
    <source>
        <dbReference type="Proteomes" id="UP000219439"/>
    </source>
</evidence>
<dbReference type="InterPro" id="IPR009057">
    <property type="entry name" value="Homeodomain-like_sf"/>
</dbReference>
<dbReference type="SUPFAM" id="SSF46689">
    <property type="entry name" value="Homeodomain-like"/>
    <property type="match status" value="1"/>
</dbReference>
<dbReference type="InterPro" id="IPR050624">
    <property type="entry name" value="HTH-type_Tx_Regulator"/>
</dbReference>
<reference evidence="4 5" key="1">
    <citation type="submission" date="2017-09" db="EMBL/GenBank/DDBJ databases">
        <authorList>
            <person name="Ehlers B."/>
            <person name="Leendertz F.H."/>
        </authorList>
    </citation>
    <scope>NUCLEOTIDE SEQUENCE [LARGE SCALE GENOMIC DNA]</scope>
    <source>
        <strain evidence="4 5">DSM 18289</strain>
    </source>
</reference>
<protein>
    <submittedName>
        <fullName evidence="4">Transcriptional regulator, TetR family</fullName>
    </submittedName>
</protein>
<organism evidence="4 5">
    <name type="scientific">Cohaesibacter gelatinilyticus</name>
    <dbReference type="NCBI Taxonomy" id="372072"/>
    <lineage>
        <taxon>Bacteria</taxon>
        <taxon>Pseudomonadati</taxon>
        <taxon>Pseudomonadota</taxon>
        <taxon>Alphaproteobacteria</taxon>
        <taxon>Hyphomicrobiales</taxon>
        <taxon>Cohaesibacteraceae</taxon>
    </lineage>
</organism>
<dbReference type="Gene3D" id="1.10.10.60">
    <property type="entry name" value="Homeodomain-like"/>
    <property type="match status" value="1"/>
</dbReference>
<name>A0A285PE47_9HYPH</name>
<keyword evidence="5" id="KW-1185">Reference proteome</keyword>
<dbReference type="Gene3D" id="1.10.357.10">
    <property type="entry name" value="Tetracycline Repressor, domain 2"/>
    <property type="match status" value="1"/>
</dbReference>
<evidence type="ECO:0000313" key="4">
    <source>
        <dbReference type="EMBL" id="SNZ19999.1"/>
    </source>
</evidence>
<keyword evidence="1 2" id="KW-0238">DNA-binding</keyword>
<dbReference type="RefSeq" id="WP_097154348.1">
    <property type="nucleotide sequence ID" value="NZ_OBEL01000003.1"/>
</dbReference>
<feature type="domain" description="HTH tetR-type" evidence="3">
    <location>
        <begin position="43"/>
        <end position="103"/>
    </location>
</feature>
<dbReference type="Proteomes" id="UP000219439">
    <property type="component" value="Unassembled WGS sequence"/>
</dbReference>
<sequence>MSLSAHLSTFLLSQQTDNTVCFGFSASLKNWLEAQRDVLKKRERTSLSLQIAGCDLLDRESLSQLTVSKLCKEAGIAQGTFYLHFQDRHDFVSHLLQAYIAFLQVQMKQASQYESEDSVRATTAAYYHLFEANLGLMKCLIHHLEDFPETREAFLRLNREWADSVTHSTMKRWKSKGITQPFSQEDLQRRAYALGGLVDQYLNVLLLHKDPYLKSLSDDKEAVIDSLSDIWKRGLAL</sequence>
<dbReference type="PROSITE" id="PS50977">
    <property type="entry name" value="HTH_TETR_2"/>
    <property type="match status" value="1"/>
</dbReference>
<dbReference type="Pfam" id="PF00440">
    <property type="entry name" value="TetR_N"/>
    <property type="match status" value="1"/>
</dbReference>
<evidence type="ECO:0000256" key="1">
    <source>
        <dbReference type="ARBA" id="ARBA00023125"/>
    </source>
</evidence>
<evidence type="ECO:0000256" key="2">
    <source>
        <dbReference type="PROSITE-ProRule" id="PRU00335"/>
    </source>
</evidence>
<dbReference type="InterPro" id="IPR036271">
    <property type="entry name" value="Tet_transcr_reg_TetR-rel_C_sf"/>
</dbReference>
<dbReference type="AlphaFoldDB" id="A0A285PE47"/>